<dbReference type="AlphaFoldDB" id="A0A839CLM9"/>
<evidence type="ECO:0000313" key="7">
    <source>
        <dbReference type="Proteomes" id="UP000557483"/>
    </source>
</evidence>
<dbReference type="EMBL" id="JABXRN010000001">
    <property type="protein sequence ID" value="MBA8127103.1"/>
    <property type="molecule type" value="Genomic_DNA"/>
</dbReference>
<dbReference type="GO" id="GO:0004630">
    <property type="term" value="F:phospholipase D activity"/>
    <property type="evidence" value="ECO:0007669"/>
    <property type="project" value="UniProtKB-EC"/>
</dbReference>
<dbReference type="GO" id="GO:0009395">
    <property type="term" value="P:phospholipid catabolic process"/>
    <property type="evidence" value="ECO:0007669"/>
    <property type="project" value="TreeGrafter"/>
</dbReference>
<dbReference type="RefSeq" id="WP_177461069.1">
    <property type="nucleotide sequence ID" value="NZ_CABGXA010000061.1"/>
</dbReference>
<organism evidence="6 7">
    <name type="scientific">Klebsiella grimontii</name>
    <dbReference type="NCBI Taxonomy" id="2058152"/>
    <lineage>
        <taxon>Bacteria</taxon>
        <taxon>Pseudomonadati</taxon>
        <taxon>Pseudomonadota</taxon>
        <taxon>Gammaproteobacteria</taxon>
        <taxon>Enterobacterales</taxon>
        <taxon>Enterobacteriaceae</taxon>
        <taxon>Klebsiella/Raoultella group</taxon>
        <taxon>Klebsiella</taxon>
    </lineage>
</organism>
<gene>
    <name evidence="6" type="ORF">HV064_24840</name>
</gene>
<feature type="domain" description="PLD phosphodiesterase" evidence="5">
    <location>
        <begin position="296"/>
        <end position="323"/>
    </location>
</feature>
<reference evidence="6 7" key="1">
    <citation type="submission" date="2020-06" db="EMBL/GenBank/DDBJ databases">
        <title>REHAB project genomes.</title>
        <authorList>
            <person name="Shaw L.P."/>
        </authorList>
    </citation>
    <scope>NUCLEOTIDE SEQUENCE [LARGE SCALE GENOMIC DNA]</scope>
    <source>
        <strain evidence="6 7">RHBSTW-00092</strain>
    </source>
</reference>
<comment type="catalytic activity">
    <reaction evidence="1">
        <text>a 1,2-diacyl-sn-glycero-3-phosphocholine + H2O = a 1,2-diacyl-sn-glycero-3-phosphate + choline + H(+)</text>
        <dbReference type="Rhea" id="RHEA:14445"/>
        <dbReference type="ChEBI" id="CHEBI:15354"/>
        <dbReference type="ChEBI" id="CHEBI:15377"/>
        <dbReference type="ChEBI" id="CHEBI:15378"/>
        <dbReference type="ChEBI" id="CHEBI:57643"/>
        <dbReference type="ChEBI" id="CHEBI:58608"/>
        <dbReference type="EC" id="3.1.4.4"/>
    </reaction>
</comment>
<keyword evidence="2" id="KW-0677">Repeat</keyword>
<keyword evidence="4" id="KW-0443">Lipid metabolism</keyword>
<keyword evidence="3" id="KW-0378">Hydrolase</keyword>
<proteinExistence type="predicted"/>
<evidence type="ECO:0000256" key="2">
    <source>
        <dbReference type="ARBA" id="ARBA00022737"/>
    </source>
</evidence>
<dbReference type="SMART" id="SM00155">
    <property type="entry name" value="PLDc"/>
    <property type="match status" value="1"/>
</dbReference>
<dbReference type="SUPFAM" id="SSF56024">
    <property type="entry name" value="Phospholipase D/nuclease"/>
    <property type="match status" value="1"/>
</dbReference>
<protein>
    <recommendedName>
        <fullName evidence="5">PLD phosphodiesterase domain-containing protein</fullName>
    </recommendedName>
</protein>
<dbReference type="PANTHER" id="PTHR18896:SF76">
    <property type="entry name" value="PHOSPHOLIPASE"/>
    <property type="match status" value="1"/>
</dbReference>
<name>A0A839CLM9_9ENTR</name>
<evidence type="ECO:0000259" key="5">
    <source>
        <dbReference type="PROSITE" id="PS50035"/>
    </source>
</evidence>
<evidence type="ECO:0000256" key="3">
    <source>
        <dbReference type="ARBA" id="ARBA00022801"/>
    </source>
</evidence>
<dbReference type="Pfam" id="PF00614">
    <property type="entry name" value="PLDc"/>
    <property type="match status" value="1"/>
</dbReference>
<evidence type="ECO:0000256" key="1">
    <source>
        <dbReference type="ARBA" id="ARBA00000798"/>
    </source>
</evidence>
<dbReference type="Gene3D" id="3.30.870.10">
    <property type="entry name" value="Endonuclease Chain A"/>
    <property type="match status" value="1"/>
</dbReference>
<comment type="caution">
    <text evidence="6">The sequence shown here is derived from an EMBL/GenBank/DDBJ whole genome shotgun (WGS) entry which is preliminary data.</text>
</comment>
<dbReference type="InterPro" id="IPR015679">
    <property type="entry name" value="PLipase_D_fam"/>
</dbReference>
<evidence type="ECO:0000313" key="6">
    <source>
        <dbReference type="EMBL" id="MBA8127103.1"/>
    </source>
</evidence>
<evidence type="ECO:0000256" key="4">
    <source>
        <dbReference type="ARBA" id="ARBA00023098"/>
    </source>
</evidence>
<dbReference type="PROSITE" id="PS50035">
    <property type="entry name" value="PLD"/>
    <property type="match status" value="1"/>
</dbReference>
<dbReference type="InterPro" id="IPR001736">
    <property type="entry name" value="PLipase_D/transphosphatidylase"/>
</dbReference>
<dbReference type="PANTHER" id="PTHR18896">
    <property type="entry name" value="PHOSPHOLIPASE D"/>
    <property type="match status" value="1"/>
</dbReference>
<dbReference type="CDD" id="cd09141">
    <property type="entry name" value="PLDc_vPLD1_2_yPLD_like_2"/>
    <property type="match status" value="1"/>
</dbReference>
<dbReference type="Proteomes" id="UP000557483">
    <property type="component" value="Unassembled WGS sequence"/>
</dbReference>
<accession>A0A839CLM9</accession>
<sequence>MNGTKPNVGRLTVYSTLLITCFDGPAVYDLVRNFVFRWNSYSHPYPDHSLKTSVPELEVPAASPQKKGSCQVQVLRSASLDMRKDEHKRMPDSAPKARLKQDDILRSIHLLISKAEHYIYIENQFFVSAFGASSIDPESKLSPVAKSISPSLDTWATRLLPDDETPQNPVAEWLGDRIKRAVFSHMQQAFHVYIVLPVYPEGRLDDPAIVAQIHLTRQSLVFGSQSLLNRIRRSLWVKQQLELQTVPRREWWKKITELEEQCGDKYKTIPLEACNEYVTLLNLRDHVELNGRAVTEQIYVHSKLMIVDDRYVLVGSANINDRSLQGDRDSELAVLISDIAHCYTDLDGTGVAAPTRNFARELRQSAWRKWLGSAAGECADVLDKPALKKGWEKIQMLAKKNAETYEIVFDFIPKNYIDSNPYPAEITPSVSDTESTKTNEIPASIWPVMNTGDKIKSFVRSSMPFSEIFWRNYKFQNDGSLHAIKGYFTALPIYWTEGENNMIRYNMRLIASNAVSADDTQLLADNSAGDNNEVNQA</sequence>